<keyword evidence="2" id="KW-1185">Reference proteome</keyword>
<organism evidence="1 2">
    <name type="scientific">Ancylobacter oerskovii</name>
    <dbReference type="NCBI Taxonomy" id="459519"/>
    <lineage>
        <taxon>Bacteria</taxon>
        <taxon>Pseudomonadati</taxon>
        <taxon>Pseudomonadota</taxon>
        <taxon>Alphaproteobacteria</taxon>
        <taxon>Hyphomicrobiales</taxon>
        <taxon>Xanthobacteraceae</taxon>
        <taxon>Ancylobacter</taxon>
    </lineage>
</organism>
<evidence type="ECO:0008006" key="3">
    <source>
        <dbReference type="Google" id="ProtNLM"/>
    </source>
</evidence>
<accession>A0ABW4Z166</accession>
<comment type="caution">
    <text evidence="1">The sequence shown here is derived from an EMBL/GenBank/DDBJ whole genome shotgun (WGS) entry which is preliminary data.</text>
</comment>
<protein>
    <recommendedName>
        <fullName evidence="3">Transposase</fullName>
    </recommendedName>
</protein>
<name>A0ABW4Z166_9HYPH</name>
<dbReference type="EMBL" id="JBHUHD010000001">
    <property type="protein sequence ID" value="MFD2142372.1"/>
    <property type="molecule type" value="Genomic_DNA"/>
</dbReference>
<reference evidence="2" key="1">
    <citation type="journal article" date="2019" name="Int. J. Syst. Evol. Microbiol.">
        <title>The Global Catalogue of Microorganisms (GCM) 10K type strain sequencing project: providing services to taxonomists for standard genome sequencing and annotation.</title>
        <authorList>
            <consortium name="The Broad Institute Genomics Platform"/>
            <consortium name="The Broad Institute Genome Sequencing Center for Infectious Disease"/>
            <person name="Wu L."/>
            <person name="Ma J."/>
        </authorList>
    </citation>
    <scope>NUCLEOTIDE SEQUENCE [LARGE SCALE GENOMIC DNA]</scope>
    <source>
        <strain evidence="2">CCM 7435</strain>
    </source>
</reference>
<evidence type="ECO:0000313" key="2">
    <source>
        <dbReference type="Proteomes" id="UP001597299"/>
    </source>
</evidence>
<dbReference type="RefSeq" id="WP_213354064.1">
    <property type="nucleotide sequence ID" value="NZ_JAHBGB010000037.1"/>
</dbReference>
<sequence>MQVKAPLSGRRRYWQAMLLANLVRQRKIRAWMAGETPYCDCVSDKDFIIRELERAYAAGVRDGRALAKEAGV</sequence>
<proteinExistence type="predicted"/>
<evidence type="ECO:0000313" key="1">
    <source>
        <dbReference type="EMBL" id="MFD2142372.1"/>
    </source>
</evidence>
<gene>
    <name evidence="1" type="ORF">ACFSNC_18350</name>
</gene>
<dbReference type="Proteomes" id="UP001597299">
    <property type="component" value="Unassembled WGS sequence"/>
</dbReference>